<dbReference type="PANTHER" id="PTHR19143:SF327">
    <property type="entry name" value="FI21813P1-RELATED"/>
    <property type="match status" value="1"/>
</dbReference>
<evidence type="ECO:0000313" key="2">
    <source>
        <dbReference type="EMBL" id="EDO27845.1"/>
    </source>
</evidence>
<dbReference type="Pfam" id="PF00147">
    <property type="entry name" value="Fibrinogen_C"/>
    <property type="match status" value="1"/>
</dbReference>
<dbReference type="InParanoid" id="A7T850"/>
<dbReference type="Proteomes" id="UP000001593">
    <property type="component" value="Unassembled WGS sequence"/>
</dbReference>
<dbReference type="eggNOG" id="KOG2579">
    <property type="taxonomic scope" value="Eukaryota"/>
</dbReference>
<dbReference type="EMBL" id="DS472481">
    <property type="protein sequence ID" value="EDO27845.1"/>
    <property type="molecule type" value="Genomic_DNA"/>
</dbReference>
<keyword evidence="3" id="KW-1185">Reference proteome</keyword>
<accession>A7T850</accession>
<organism evidence="2 3">
    <name type="scientific">Nematostella vectensis</name>
    <name type="common">Starlet sea anemone</name>
    <dbReference type="NCBI Taxonomy" id="45351"/>
    <lineage>
        <taxon>Eukaryota</taxon>
        <taxon>Metazoa</taxon>
        <taxon>Cnidaria</taxon>
        <taxon>Anthozoa</taxon>
        <taxon>Hexacorallia</taxon>
        <taxon>Actiniaria</taxon>
        <taxon>Edwardsiidae</taxon>
        <taxon>Nematostella</taxon>
    </lineage>
</organism>
<feature type="non-terminal residue" evidence="2">
    <location>
        <position position="1"/>
    </location>
</feature>
<dbReference type="SUPFAM" id="SSF56496">
    <property type="entry name" value="Fibrinogen C-terminal domain-like"/>
    <property type="match status" value="1"/>
</dbReference>
<dbReference type="OMA" id="DIRYMTH"/>
<reference evidence="2 3" key="1">
    <citation type="journal article" date="2007" name="Science">
        <title>Sea anemone genome reveals ancestral eumetazoan gene repertoire and genomic organization.</title>
        <authorList>
            <person name="Putnam N.H."/>
            <person name="Srivastava M."/>
            <person name="Hellsten U."/>
            <person name="Dirks B."/>
            <person name="Chapman J."/>
            <person name="Salamov A."/>
            <person name="Terry A."/>
            <person name="Shapiro H."/>
            <person name="Lindquist E."/>
            <person name="Kapitonov V.V."/>
            <person name="Jurka J."/>
            <person name="Genikhovich G."/>
            <person name="Grigoriev I.V."/>
            <person name="Lucas S.M."/>
            <person name="Steele R.E."/>
            <person name="Finnerty J.R."/>
            <person name="Technau U."/>
            <person name="Martindale M.Q."/>
            <person name="Rokhsar D.S."/>
        </authorList>
    </citation>
    <scope>NUCLEOTIDE SEQUENCE [LARGE SCALE GENOMIC DNA]</scope>
    <source>
        <strain evidence="3">CH2 X CH6</strain>
    </source>
</reference>
<dbReference type="SMART" id="SM00186">
    <property type="entry name" value="FBG"/>
    <property type="match status" value="1"/>
</dbReference>
<dbReference type="GO" id="GO:0005615">
    <property type="term" value="C:extracellular space"/>
    <property type="evidence" value="ECO:0000318"/>
    <property type="project" value="GO_Central"/>
</dbReference>
<dbReference type="PhylomeDB" id="A7T850"/>
<evidence type="ECO:0000313" key="3">
    <source>
        <dbReference type="Proteomes" id="UP000001593"/>
    </source>
</evidence>
<sequence length="99" mass="11577">FCDLGTSGGGWTVIQRRMDGSVDFYRGWDEYKWGFGDKNGEFWLGLENIHVMTSQRRYRLRFDMEDFEGNTRYAEYDGFKVGDEVTNYKLVALGEFSGK</sequence>
<protein>
    <recommendedName>
        <fullName evidence="1">Fibrinogen C-terminal domain-containing protein</fullName>
    </recommendedName>
</protein>
<dbReference type="InterPro" id="IPR036056">
    <property type="entry name" value="Fibrinogen-like_C"/>
</dbReference>
<dbReference type="STRING" id="45351.A7T850"/>
<dbReference type="Gene3D" id="3.90.215.10">
    <property type="entry name" value="Gamma Fibrinogen, chain A, domain 1"/>
    <property type="match status" value="1"/>
</dbReference>
<dbReference type="InterPro" id="IPR002181">
    <property type="entry name" value="Fibrinogen_a/b/g_C_dom"/>
</dbReference>
<dbReference type="KEGG" id="nve:5498198"/>
<proteinExistence type="predicted"/>
<dbReference type="InterPro" id="IPR050373">
    <property type="entry name" value="Fibrinogen_C-term_domain"/>
</dbReference>
<gene>
    <name evidence="2" type="ORF">NEMVEDRAFT_v1g149694</name>
</gene>
<dbReference type="PANTHER" id="PTHR19143">
    <property type="entry name" value="FIBRINOGEN/TENASCIN/ANGIOPOEITIN"/>
    <property type="match status" value="1"/>
</dbReference>
<dbReference type="InterPro" id="IPR014716">
    <property type="entry name" value="Fibrinogen_a/b/g_C_1"/>
</dbReference>
<name>A7T850_NEMVE</name>
<evidence type="ECO:0000259" key="1">
    <source>
        <dbReference type="PROSITE" id="PS51406"/>
    </source>
</evidence>
<feature type="domain" description="Fibrinogen C-terminal" evidence="1">
    <location>
        <begin position="1"/>
        <end position="99"/>
    </location>
</feature>
<dbReference type="AlphaFoldDB" id="A7T850"/>
<dbReference type="PROSITE" id="PS51406">
    <property type="entry name" value="FIBRINOGEN_C_2"/>
    <property type="match status" value="1"/>
</dbReference>
<dbReference type="HOGENOM" id="CLU_038628_9_3_1"/>